<name>A0ACA9RNM1_9GLOM</name>
<protein>
    <submittedName>
        <fullName evidence="1">23648_t:CDS:1</fullName>
    </submittedName>
</protein>
<keyword evidence="2" id="KW-1185">Reference proteome</keyword>
<sequence>QSDKLYKLEKKLTCTACYKAYYEALDPEDPRSQEYYNTGL</sequence>
<feature type="non-terminal residue" evidence="1">
    <location>
        <position position="40"/>
    </location>
</feature>
<dbReference type="EMBL" id="CAJVQC010062608">
    <property type="protein sequence ID" value="CAG8802834.1"/>
    <property type="molecule type" value="Genomic_DNA"/>
</dbReference>
<comment type="caution">
    <text evidence="1">The sequence shown here is derived from an EMBL/GenBank/DDBJ whole genome shotgun (WGS) entry which is preliminary data.</text>
</comment>
<organism evidence="1 2">
    <name type="scientific">Racocetra persica</name>
    <dbReference type="NCBI Taxonomy" id="160502"/>
    <lineage>
        <taxon>Eukaryota</taxon>
        <taxon>Fungi</taxon>
        <taxon>Fungi incertae sedis</taxon>
        <taxon>Mucoromycota</taxon>
        <taxon>Glomeromycotina</taxon>
        <taxon>Glomeromycetes</taxon>
        <taxon>Diversisporales</taxon>
        <taxon>Gigasporaceae</taxon>
        <taxon>Racocetra</taxon>
    </lineage>
</organism>
<feature type="non-terminal residue" evidence="1">
    <location>
        <position position="1"/>
    </location>
</feature>
<proteinExistence type="predicted"/>
<evidence type="ECO:0000313" key="2">
    <source>
        <dbReference type="Proteomes" id="UP000789920"/>
    </source>
</evidence>
<gene>
    <name evidence="1" type="ORF">RPERSI_LOCUS21399</name>
</gene>
<dbReference type="Proteomes" id="UP000789920">
    <property type="component" value="Unassembled WGS sequence"/>
</dbReference>
<accession>A0ACA9RNM1</accession>
<evidence type="ECO:0000313" key="1">
    <source>
        <dbReference type="EMBL" id="CAG8802834.1"/>
    </source>
</evidence>
<reference evidence="1" key="1">
    <citation type="submission" date="2021-06" db="EMBL/GenBank/DDBJ databases">
        <authorList>
            <person name="Kallberg Y."/>
            <person name="Tangrot J."/>
            <person name="Rosling A."/>
        </authorList>
    </citation>
    <scope>NUCLEOTIDE SEQUENCE</scope>
    <source>
        <strain evidence="1">MA461A</strain>
    </source>
</reference>